<dbReference type="Pfam" id="PF04577">
    <property type="entry name" value="Glyco_transf_61"/>
    <property type="match status" value="1"/>
</dbReference>
<dbReference type="EMBL" id="LAZR01000196">
    <property type="protein sequence ID" value="KKN82689.1"/>
    <property type="molecule type" value="Genomic_DNA"/>
</dbReference>
<reference evidence="6" key="1">
    <citation type="journal article" date="2015" name="Nature">
        <title>Complex archaea that bridge the gap between prokaryotes and eukaryotes.</title>
        <authorList>
            <person name="Spang A."/>
            <person name="Saw J.H."/>
            <person name="Jorgensen S.L."/>
            <person name="Zaremba-Niedzwiedzka K."/>
            <person name="Martijn J."/>
            <person name="Lind A.E."/>
            <person name="van Eijk R."/>
            <person name="Schleper C."/>
            <person name="Guy L."/>
            <person name="Ettema T.J."/>
        </authorList>
    </citation>
    <scope>NUCLEOTIDE SEQUENCE</scope>
</reference>
<keyword evidence="3" id="KW-0325">Glycoprotein</keyword>
<evidence type="ECO:0000256" key="1">
    <source>
        <dbReference type="ARBA" id="ARBA00022676"/>
    </source>
</evidence>
<feature type="domain" description="Glycosyltransferase 61 catalytic" evidence="4">
    <location>
        <begin position="433"/>
        <end position="618"/>
    </location>
</feature>
<keyword evidence="1" id="KW-0328">Glycosyltransferase</keyword>
<evidence type="ECO:0000256" key="2">
    <source>
        <dbReference type="ARBA" id="ARBA00022679"/>
    </source>
</evidence>
<dbReference type="InterPro" id="IPR041307">
    <property type="entry name" value="WcbI"/>
</dbReference>
<dbReference type="InterPro" id="IPR049625">
    <property type="entry name" value="Glyco_transf_61_cat"/>
</dbReference>
<name>A0A0F9TTL6_9ZZZZ</name>
<dbReference type="GO" id="GO:0016757">
    <property type="term" value="F:glycosyltransferase activity"/>
    <property type="evidence" value="ECO:0007669"/>
    <property type="project" value="UniProtKB-KW"/>
</dbReference>
<feature type="domain" description="Polysaccharide biosynthesis enzyme WcbI" evidence="5">
    <location>
        <begin position="7"/>
        <end position="208"/>
    </location>
</feature>
<evidence type="ECO:0000313" key="6">
    <source>
        <dbReference type="EMBL" id="KKN82689.1"/>
    </source>
</evidence>
<evidence type="ECO:0000259" key="5">
    <source>
        <dbReference type="Pfam" id="PF18588"/>
    </source>
</evidence>
<protein>
    <submittedName>
        <fullName evidence="6">Uncharacterized protein</fullName>
    </submittedName>
</protein>
<evidence type="ECO:0000256" key="3">
    <source>
        <dbReference type="ARBA" id="ARBA00023180"/>
    </source>
</evidence>
<comment type="caution">
    <text evidence="6">The sequence shown here is derived from an EMBL/GenBank/DDBJ whole genome shotgun (WGS) entry which is preliminary data.</text>
</comment>
<evidence type="ECO:0000259" key="4">
    <source>
        <dbReference type="Pfam" id="PF04577"/>
    </source>
</evidence>
<gene>
    <name evidence="6" type="ORF">LCGC14_0306470</name>
</gene>
<dbReference type="PANTHER" id="PTHR20961">
    <property type="entry name" value="GLYCOSYLTRANSFERASE"/>
    <property type="match status" value="1"/>
</dbReference>
<sequence length="685" mass="79075">MANKKKVVVVGNCQARPIATLLETMSNEIEITKVAIVHLLNSDQESEYRSFFEDADYIIAQLVAPNYPCEFVQTSLLEQSYGDKLVKIVNIFLLDHTPYLSGLPADWRNKKTPLGDYHFPILFEQWKKGASIKEAASLLRESYINVSYGMVNESSSLFELQTREKKVDVKISDFLLKSKERLFYTYNHPKDTLLFEYAKRILNLLGMNIEYHDGQSKGFLDKIHPFFERDLHGYKQRGVSLIYTTEELVSNFYQFYSSVSNYCENKSTEKKINRENNIFNITDFTYSQYIRYDRRKGELKKLDNSFSLEEKDAAEVGEVVFQIYSKFSIPMRYSIDNPLEGPTRFLMDNRFEITHSVVKLDNVNYILPSGSLVNDEFIIKDSIYMSLLFFHPMFHNDKTTKWKWKASKNLNTVSTSKKSGVLAICHHRFYHQYFHWFFDVLPRIWLLDKSDVEYDSIFIGNDLNKDFICSSLQALGVNQDKIVMMNNNIVDFDSVLYPTSKIIEERFVRPSLGDGVHYKGGWDPRYIKDINKAFREYNFKQSNGSGNKKIFVSRDDATHRAAVNNDELLSLVNEFGFEVFVPGDNTFAEQVNVFSNASIILGIHGAGMTNILWAKPRSSKVIEIVVDGVDDPGYRYLSEMLGLSYYYVRSRPVGNSKNGIAFDDVEVDLVALKALLLDHETDSDT</sequence>
<dbReference type="InterPro" id="IPR007657">
    <property type="entry name" value="Glycosyltransferase_61"/>
</dbReference>
<dbReference type="Gene3D" id="3.40.50.12080">
    <property type="match status" value="2"/>
</dbReference>
<proteinExistence type="predicted"/>
<accession>A0A0F9TTL6</accession>
<dbReference type="Pfam" id="PF18588">
    <property type="entry name" value="WcbI"/>
    <property type="match status" value="1"/>
</dbReference>
<keyword evidence="2" id="KW-0808">Transferase</keyword>
<dbReference type="AlphaFoldDB" id="A0A0F9TTL6"/>
<organism evidence="6">
    <name type="scientific">marine sediment metagenome</name>
    <dbReference type="NCBI Taxonomy" id="412755"/>
    <lineage>
        <taxon>unclassified sequences</taxon>
        <taxon>metagenomes</taxon>
        <taxon>ecological metagenomes</taxon>
    </lineage>
</organism>